<evidence type="ECO:0000259" key="2">
    <source>
        <dbReference type="Pfam" id="PF10615"/>
    </source>
</evidence>
<keyword evidence="4" id="KW-1185">Reference proteome</keyword>
<dbReference type="PANTHER" id="PTHR37783:SF1">
    <property type="entry name" value="MEMBRANE PROTEIN, PUTATIVE (AFU_ORTHOLOGUE AFUA_1G04315)-RELATED"/>
    <property type="match status" value="1"/>
</dbReference>
<organism evidence="3 4">
    <name type="scientific">Hyaloscypha bicolor E</name>
    <dbReference type="NCBI Taxonomy" id="1095630"/>
    <lineage>
        <taxon>Eukaryota</taxon>
        <taxon>Fungi</taxon>
        <taxon>Dikarya</taxon>
        <taxon>Ascomycota</taxon>
        <taxon>Pezizomycotina</taxon>
        <taxon>Leotiomycetes</taxon>
        <taxon>Helotiales</taxon>
        <taxon>Hyaloscyphaceae</taxon>
        <taxon>Hyaloscypha</taxon>
        <taxon>Hyaloscypha bicolor</taxon>
    </lineage>
</organism>
<dbReference type="Proteomes" id="UP000235371">
    <property type="component" value="Unassembled WGS sequence"/>
</dbReference>
<evidence type="ECO:0000313" key="4">
    <source>
        <dbReference type="Proteomes" id="UP000235371"/>
    </source>
</evidence>
<keyword evidence="1" id="KW-0472">Membrane</keyword>
<reference evidence="3 4" key="1">
    <citation type="submission" date="2016-04" db="EMBL/GenBank/DDBJ databases">
        <title>A degradative enzymes factory behind the ericoid mycorrhizal symbiosis.</title>
        <authorList>
            <consortium name="DOE Joint Genome Institute"/>
            <person name="Martino E."/>
            <person name="Morin E."/>
            <person name="Grelet G."/>
            <person name="Kuo A."/>
            <person name="Kohler A."/>
            <person name="Daghino S."/>
            <person name="Barry K."/>
            <person name="Choi C."/>
            <person name="Cichocki N."/>
            <person name="Clum A."/>
            <person name="Copeland A."/>
            <person name="Hainaut M."/>
            <person name="Haridas S."/>
            <person name="Labutti K."/>
            <person name="Lindquist E."/>
            <person name="Lipzen A."/>
            <person name="Khouja H.-R."/>
            <person name="Murat C."/>
            <person name="Ohm R."/>
            <person name="Olson A."/>
            <person name="Spatafora J."/>
            <person name="Veneault-Fourrey C."/>
            <person name="Henrissat B."/>
            <person name="Grigoriev I."/>
            <person name="Martin F."/>
            <person name="Perotto S."/>
        </authorList>
    </citation>
    <scope>NUCLEOTIDE SEQUENCE [LARGE SCALE GENOMIC DNA]</scope>
    <source>
        <strain evidence="3 4">E</strain>
    </source>
</reference>
<feature type="transmembrane region" description="Helical" evidence="1">
    <location>
        <begin position="113"/>
        <end position="133"/>
    </location>
</feature>
<evidence type="ECO:0000256" key="1">
    <source>
        <dbReference type="SAM" id="Phobius"/>
    </source>
</evidence>
<dbReference type="Gene3D" id="3.20.180.10">
    <property type="entry name" value="PNP-oxidase-like"/>
    <property type="match status" value="1"/>
</dbReference>
<name>A0A2J6SS84_9HELO</name>
<dbReference type="AlphaFoldDB" id="A0A2J6SS84"/>
<accession>A0A2J6SS84</accession>
<sequence>MADQRAKDTAMAERIIKHMNNDHADSISLYLRHYRKLSASSARGAIMTDISLSAMTFETTDGKTHIISLKPPMASFAEARTRSVDMDREARSALDISPIKLTSYLPPRKPAHIIVFGLCAMAYVNFATKHMMVPGTFFYDKVLPWWPGGPESYLWTVDKVFYPMLAIHFTEAFLLDRTKLRKYGVERGSALWWKWMASVFIEGWGCWKRIDAEVGRKMKEAEKAQH</sequence>
<proteinExistence type="predicted"/>
<feature type="transmembrane region" description="Helical" evidence="1">
    <location>
        <begin position="153"/>
        <end position="175"/>
    </location>
</feature>
<dbReference type="EMBL" id="KZ613872">
    <property type="protein sequence ID" value="PMD53599.1"/>
    <property type="molecule type" value="Genomic_DNA"/>
</dbReference>
<gene>
    <name evidence="3" type="ORF">K444DRAFT_541367</name>
</gene>
<keyword evidence="1" id="KW-0812">Transmembrane</keyword>
<feature type="domain" description="DUF2470" evidence="2">
    <location>
        <begin position="13"/>
        <end position="86"/>
    </location>
</feature>
<dbReference type="InParanoid" id="A0A2J6SS84"/>
<protein>
    <recommendedName>
        <fullName evidence="2">DUF2470 domain-containing protein</fullName>
    </recommendedName>
</protein>
<dbReference type="GeneID" id="36583872"/>
<dbReference type="InterPro" id="IPR019595">
    <property type="entry name" value="DUF2470"/>
</dbReference>
<dbReference type="Pfam" id="PF10615">
    <property type="entry name" value="DUF2470"/>
    <property type="match status" value="1"/>
</dbReference>
<dbReference type="PANTHER" id="PTHR37783">
    <property type="entry name" value="MEMBRANE PROTEIN, PUTATIVE (AFU_ORTHOLOGUE AFUA_1G04315)-RELATED"/>
    <property type="match status" value="1"/>
</dbReference>
<evidence type="ECO:0000313" key="3">
    <source>
        <dbReference type="EMBL" id="PMD53599.1"/>
    </source>
</evidence>
<dbReference type="InterPro" id="IPR037119">
    <property type="entry name" value="Haem_oxidase_HugZ-like_sf"/>
</dbReference>
<dbReference type="RefSeq" id="XP_024730503.1">
    <property type="nucleotide sequence ID" value="XM_024875793.1"/>
</dbReference>
<dbReference type="OrthoDB" id="5553410at2759"/>
<keyword evidence="1" id="KW-1133">Transmembrane helix</keyword>